<feature type="chain" id="PRO_5046174655" evidence="1">
    <location>
        <begin position="28"/>
        <end position="248"/>
    </location>
</feature>
<organism evidence="2 3">
    <name type="scientific">Chitinophaga caseinilytica</name>
    <dbReference type="NCBI Taxonomy" id="2267521"/>
    <lineage>
        <taxon>Bacteria</taxon>
        <taxon>Pseudomonadati</taxon>
        <taxon>Bacteroidota</taxon>
        <taxon>Chitinophagia</taxon>
        <taxon>Chitinophagales</taxon>
        <taxon>Chitinophagaceae</taxon>
        <taxon>Chitinophaga</taxon>
    </lineage>
</organism>
<feature type="signal peptide" evidence="1">
    <location>
        <begin position="1"/>
        <end position="27"/>
    </location>
</feature>
<evidence type="ECO:0000313" key="2">
    <source>
        <dbReference type="EMBL" id="WZN47130.1"/>
    </source>
</evidence>
<accession>A0ABZ2Z4G1</accession>
<sequence length="248" mass="28545">MKQFLLRYAVAAGVLCLIGLQEASAQAVRLMGMITDADTRTGLPGVTVWNKRSNMGAISSETGRYYIEALPGDTIEFSSISYVRTAYVAPGISATRNVEMKRHIMGLQGINIRGRIYKQDSLAIREEYERYFGYKRPGALDVLKTLPSNPITALTYLVPSKARKRREKFGEQLKYWEEEKHIDYRYNPDLVAKITKLESPELDSFMLAYRPPYNFLLNATEYDLLLFIKQSYERWQKQRGELRKDSSN</sequence>
<evidence type="ECO:0000256" key="1">
    <source>
        <dbReference type="SAM" id="SignalP"/>
    </source>
</evidence>
<dbReference type="EMBL" id="CP150096">
    <property type="protein sequence ID" value="WZN47130.1"/>
    <property type="molecule type" value="Genomic_DNA"/>
</dbReference>
<dbReference type="SUPFAM" id="SSF49464">
    <property type="entry name" value="Carboxypeptidase regulatory domain-like"/>
    <property type="match status" value="1"/>
</dbReference>
<keyword evidence="3" id="KW-1185">Reference proteome</keyword>
<reference evidence="2 3" key="1">
    <citation type="submission" date="2024-03" db="EMBL/GenBank/DDBJ databases">
        <title>Chitinophaga caseinilytica sp. nov., a casein hydrolysing bacterium isolated from forest soil.</title>
        <authorList>
            <person name="Lee D.S."/>
            <person name="Han D.M."/>
            <person name="Baek J.H."/>
            <person name="Choi D.G."/>
            <person name="Jeon J.H."/>
            <person name="Jeon C.O."/>
        </authorList>
    </citation>
    <scope>NUCLEOTIDE SEQUENCE [LARGE SCALE GENOMIC DNA]</scope>
    <source>
        <strain evidence="2 3">KACC 19118</strain>
    </source>
</reference>
<dbReference type="RefSeq" id="WP_341841792.1">
    <property type="nucleotide sequence ID" value="NZ_CP149792.1"/>
</dbReference>
<dbReference type="Proteomes" id="UP001449657">
    <property type="component" value="Chromosome"/>
</dbReference>
<evidence type="ECO:0000313" key="3">
    <source>
        <dbReference type="Proteomes" id="UP001449657"/>
    </source>
</evidence>
<name>A0ABZ2Z4G1_9BACT</name>
<protein>
    <submittedName>
        <fullName evidence="2">Carboxypeptidase-like regulatory domain-containing protein</fullName>
    </submittedName>
</protein>
<keyword evidence="1" id="KW-0732">Signal</keyword>
<dbReference type="InterPro" id="IPR008969">
    <property type="entry name" value="CarboxyPept-like_regulatory"/>
</dbReference>
<gene>
    <name evidence="2" type="ORF">WJU22_02915</name>
</gene>
<proteinExistence type="predicted"/>
<dbReference type="Gene3D" id="2.60.40.1120">
    <property type="entry name" value="Carboxypeptidase-like, regulatory domain"/>
    <property type="match status" value="1"/>
</dbReference>